<dbReference type="InterPro" id="IPR036928">
    <property type="entry name" value="AS_sf"/>
</dbReference>
<comment type="caution">
    <text evidence="1">The sequence shown here is derived from an EMBL/GenBank/DDBJ whole genome shotgun (WGS) entry which is preliminary data.</text>
</comment>
<proteinExistence type="predicted"/>
<evidence type="ECO:0008006" key="3">
    <source>
        <dbReference type="Google" id="ProtNLM"/>
    </source>
</evidence>
<sequence length="206" mass="22469">MSLFPTTSAHVLRHLNLGEYITNKVPSLHTFMLKDLGKNTENEGTIPAMTALSSAMRSLQRCEFKSNHGAWVKTVEPKLGPGIGERVWEAIRTTEEDIIPQCHAVKSELRSALNELLKDNGVLALPTIPGAPPKLLTEASLLENFRAKAFSLLSIAGMSGVCQVTVPLGMDENLPMSISLLARHGADLSLLGLVQMLYSNLRDKQL</sequence>
<evidence type="ECO:0000313" key="1">
    <source>
        <dbReference type="EMBL" id="MQL93195.1"/>
    </source>
</evidence>
<dbReference type="Gene3D" id="3.90.1300.10">
    <property type="entry name" value="Amidase signature (AS) domain"/>
    <property type="match status" value="1"/>
</dbReference>
<keyword evidence="2" id="KW-1185">Reference proteome</keyword>
<organism evidence="1 2">
    <name type="scientific">Colocasia esculenta</name>
    <name type="common">Wild taro</name>
    <name type="synonym">Arum esculentum</name>
    <dbReference type="NCBI Taxonomy" id="4460"/>
    <lineage>
        <taxon>Eukaryota</taxon>
        <taxon>Viridiplantae</taxon>
        <taxon>Streptophyta</taxon>
        <taxon>Embryophyta</taxon>
        <taxon>Tracheophyta</taxon>
        <taxon>Spermatophyta</taxon>
        <taxon>Magnoliopsida</taxon>
        <taxon>Liliopsida</taxon>
        <taxon>Araceae</taxon>
        <taxon>Aroideae</taxon>
        <taxon>Colocasieae</taxon>
        <taxon>Colocasia</taxon>
    </lineage>
</organism>
<dbReference type="PANTHER" id="PTHR46310:SF7">
    <property type="entry name" value="AMIDASE 1"/>
    <property type="match status" value="1"/>
</dbReference>
<gene>
    <name evidence="1" type="ORF">Taro_025827</name>
</gene>
<dbReference type="OrthoDB" id="245563at2759"/>
<protein>
    <recommendedName>
        <fullName evidence="3">Amidase domain-containing protein</fullName>
    </recommendedName>
</protein>
<accession>A0A843VB97</accession>
<name>A0A843VB97_COLES</name>
<reference evidence="1" key="1">
    <citation type="submission" date="2017-07" db="EMBL/GenBank/DDBJ databases">
        <title>Taro Niue Genome Assembly and Annotation.</title>
        <authorList>
            <person name="Atibalentja N."/>
            <person name="Keating K."/>
            <person name="Fields C.J."/>
        </authorList>
    </citation>
    <scope>NUCLEOTIDE SEQUENCE</scope>
    <source>
        <strain evidence="1">Niue_2</strain>
        <tissue evidence="1">Leaf</tissue>
    </source>
</reference>
<evidence type="ECO:0000313" key="2">
    <source>
        <dbReference type="Proteomes" id="UP000652761"/>
    </source>
</evidence>
<dbReference type="SUPFAM" id="SSF75304">
    <property type="entry name" value="Amidase signature (AS) enzymes"/>
    <property type="match status" value="1"/>
</dbReference>
<dbReference type="Proteomes" id="UP000652761">
    <property type="component" value="Unassembled WGS sequence"/>
</dbReference>
<dbReference type="PANTHER" id="PTHR46310">
    <property type="entry name" value="AMIDASE 1"/>
    <property type="match status" value="1"/>
</dbReference>
<dbReference type="EMBL" id="NMUH01001528">
    <property type="protein sequence ID" value="MQL93195.1"/>
    <property type="molecule type" value="Genomic_DNA"/>
</dbReference>
<dbReference type="AlphaFoldDB" id="A0A843VB97"/>